<keyword evidence="3" id="KW-0694">RNA-binding</keyword>
<evidence type="ECO:0000313" key="9">
    <source>
        <dbReference type="EMBL" id="QEM01577.1"/>
    </source>
</evidence>
<evidence type="ECO:0000256" key="3">
    <source>
        <dbReference type="ARBA" id="ARBA00022884"/>
    </source>
</evidence>
<organism evidence="9">
    <name type="scientific">Nephromyces sp. ex Molgula occidentalis</name>
    <dbReference type="NCBI Taxonomy" id="2544991"/>
    <lineage>
        <taxon>Eukaryota</taxon>
        <taxon>Sar</taxon>
        <taxon>Alveolata</taxon>
        <taxon>Apicomplexa</taxon>
        <taxon>Aconoidasida</taxon>
        <taxon>Nephromycida</taxon>
        <taxon>Nephromyces</taxon>
    </lineage>
</organism>
<dbReference type="AlphaFoldDB" id="A0A5C1H7H8"/>
<dbReference type="Pfam" id="PF00573">
    <property type="entry name" value="Ribosomal_L4"/>
    <property type="match status" value="1"/>
</dbReference>
<dbReference type="PANTHER" id="PTHR10746">
    <property type="entry name" value="50S RIBOSOMAL PROTEIN L4"/>
    <property type="match status" value="1"/>
</dbReference>
<dbReference type="InterPro" id="IPR013005">
    <property type="entry name" value="Ribosomal_uL4-like"/>
</dbReference>
<dbReference type="Gene3D" id="3.40.1370.10">
    <property type="match status" value="1"/>
</dbReference>
<protein>
    <recommendedName>
        <fullName evidence="6">Large ribosomal subunit protein uL4c</fullName>
    </recommendedName>
    <alternativeName>
        <fullName evidence="7">50S ribosomal protein L4, chloroplastic</fullName>
    </alternativeName>
</protein>
<keyword evidence="4 9" id="KW-0689">Ribosomal protein</keyword>
<evidence type="ECO:0000256" key="7">
    <source>
        <dbReference type="ARBA" id="ARBA00035387"/>
    </source>
</evidence>
<dbReference type="GO" id="GO:0019843">
    <property type="term" value="F:rRNA binding"/>
    <property type="evidence" value="ECO:0007669"/>
    <property type="project" value="UniProtKB-KW"/>
</dbReference>
<name>A0A5C1H7H8_9APIC</name>
<reference evidence="9" key="1">
    <citation type="journal article" date="2019" name="Genome Biol. Evol.">
        <title>Nephromyces represents a diverse and novel lineage of the Apicomplexa that has retained apicoplasts.</title>
        <authorList>
            <person name="Munoz-Gomez S.A."/>
            <person name="Durnin K."/>
            <person name="Eme L."/>
            <person name="Paight C."/>
            <person name="Lane C.E."/>
            <person name="Saffo M.B."/>
            <person name="Slamovits C.H."/>
        </authorList>
    </citation>
    <scope>NUCLEOTIDE SEQUENCE</scope>
    <source>
        <strain evidence="9">439</strain>
    </source>
</reference>
<dbReference type="SUPFAM" id="SSF52166">
    <property type="entry name" value="Ribosomal protein L4"/>
    <property type="match status" value="1"/>
</dbReference>
<proteinExistence type="inferred from homology"/>
<dbReference type="InterPro" id="IPR002136">
    <property type="entry name" value="Ribosomal_uL4"/>
</dbReference>
<dbReference type="EMBL" id="MK573199">
    <property type="protein sequence ID" value="QEM01577.1"/>
    <property type="molecule type" value="Genomic_DNA"/>
</dbReference>
<dbReference type="GO" id="GO:0006412">
    <property type="term" value="P:translation"/>
    <property type="evidence" value="ECO:0007669"/>
    <property type="project" value="InterPro"/>
</dbReference>
<dbReference type="GO" id="GO:0005840">
    <property type="term" value="C:ribosome"/>
    <property type="evidence" value="ECO:0007669"/>
    <property type="project" value="UniProtKB-KW"/>
</dbReference>
<evidence type="ECO:0000256" key="4">
    <source>
        <dbReference type="ARBA" id="ARBA00022980"/>
    </source>
</evidence>
<dbReference type="InterPro" id="IPR023574">
    <property type="entry name" value="Ribosomal_uL4_dom_sf"/>
</dbReference>
<dbReference type="PANTHER" id="PTHR10746:SF17">
    <property type="entry name" value="LARGE RIBOSOMAL SUBUNIT PROTEIN UL4C"/>
    <property type="match status" value="1"/>
</dbReference>
<dbReference type="GO" id="GO:1990904">
    <property type="term" value="C:ribonucleoprotein complex"/>
    <property type="evidence" value="ECO:0007669"/>
    <property type="project" value="UniProtKB-KW"/>
</dbReference>
<evidence type="ECO:0000256" key="2">
    <source>
        <dbReference type="ARBA" id="ARBA00022730"/>
    </source>
</evidence>
<comment type="similarity">
    <text evidence="1">Belongs to the universal ribosomal protein uL4 family.</text>
</comment>
<feature type="region of interest" description="Disordered" evidence="8">
    <location>
        <begin position="71"/>
        <end position="95"/>
    </location>
</feature>
<accession>A0A5C1H7H8</accession>
<keyword evidence="5" id="KW-0687">Ribonucleoprotein</keyword>
<evidence type="ECO:0000256" key="8">
    <source>
        <dbReference type="SAM" id="MobiDB-lite"/>
    </source>
</evidence>
<evidence type="ECO:0000256" key="5">
    <source>
        <dbReference type="ARBA" id="ARBA00023274"/>
    </source>
</evidence>
<gene>
    <name evidence="9" type="primary">rpl4</name>
</gene>
<evidence type="ECO:0000256" key="6">
    <source>
        <dbReference type="ARBA" id="ARBA00035208"/>
    </source>
</evidence>
<sequence>MNQIKVLNKKILLFFPIRNFNNWVKFIKGTFIFKGKLDLYKYMYNKKKLFISDVINKENFLFKHQRSASIKHRGEVAHSNKKPRPQKGTGKARAGSFNSPIWRGGGVIFGPKPKFSKFKISHKQLKLSKFLLIFNKRNNILIIKFIKKFPFNSTSLVDHIKTQLLKVGISLHSNILLINTTFYNLKKEFNLLNIKIITHFNLLTSDLLFNDYIIIFI</sequence>
<keyword evidence="2" id="KW-0699">rRNA-binding</keyword>
<dbReference type="GO" id="GO:0003735">
    <property type="term" value="F:structural constituent of ribosome"/>
    <property type="evidence" value="ECO:0007669"/>
    <property type="project" value="InterPro"/>
</dbReference>
<evidence type="ECO:0000256" key="1">
    <source>
        <dbReference type="ARBA" id="ARBA00010528"/>
    </source>
</evidence>